<comment type="caution">
    <text evidence="1">The sequence shown here is derived from an EMBL/GenBank/DDBJ whole genome shotgun (WGS) entry which is preliminary data.</text>
</comment>
<dbReference type="Pfam" id="PF23151">
    <property type="entry name" value="NuiA_2"/>
    <property type="match status" value="1"/>
</dbReference>
<accession>R4XBF1</accession>
<dbReference type="OrthoDB" id="5366485at2759"/>
<proteinExistence type="predicted"/>
<sequence>MSDDATYAAFLQKANSHVPQDPKTKKSQSDITSKLYLVSESDEPWEDFSLKKNGALLAAQAFAELVKVSGDARYVDASVDAQYAQAIDMVRQSSPRKHEETQCIEIEEGTRIVVYIFYHDEKEGMYRGLKSKKIQS</sequence>
<evidence type="ECO:0000313" key="1">
    <source>
        <dbReference type="EMBL" id="CCG80663.1"/>
    </source>
</evidence>
<dbReference type="InterPro" id="IPR056539">
    <property type="entry name" value="NuiA-like"/>
</dbReference>
<keyword evidence="2" id="KW-1185">Reference proteome</keyword>
<dbReference type="EMBL" id="CAHR02000004">
    <property type="protein sequence ID" value="CCG80663.1"/>
    <property type="molecule type" value="Genomic_DNA"/>
</dbReference>
<dbReference type="Proteomes" id="UP000013776">
    <property type="component" value="Unassembled WGS sequence"/>
</dbReference>
<name>R4XBF1_TAPDE</name>
<dbReference type="PANTHER" id="PTHR42093:SF1">
    <property type="match status" value="1"/>
</dbReference>
<dbReference type="PANTHER" id="PTHR42093">
    <property type="match status" value="1"/>
</dbReference>
<organism evidence="1 2">
    <name type="scientific">Taphrina deformans (strain PYCC 5710 / ATCC 11124 / CBS 356.35 / IMI 108563 / JCM 9778 / NBRC 8474)</name>
    <name type="common">Peach leaf curl fungus</name>
    <name type="synonym">Lalaria deformans</name>
    <dbReference type="NCBI Taxonomy" id="1097556"/>
    <lineage>
        <taxon>Eukaryota</taxon>
        <taxon>Fungi</taxon>
        <taxon>Dikarya</taxon>
        <taxon>Ascomycota</taxon>
        <taxon>Taphrinomycotina</taxon>
        <taxon>Taphrinomycetes</taxon>
        <taxon>Taphrinales</taxon>
        <taxon>Taphrinaceae</taxon>
        <taxon>Taphrina</taxon>
    </lineage>
</organism>
<reference evidence="1 2" key="1">
    <citation type="journal article" date="2013" name="MBio">
        <title>Genome sequencing of the plant pathogen Taphrina deformans, the causal agent of peach leaf curl.</title>
        <authorList>
            <person name="Cisse O.H."/>
            <person name="Almeida J.M.G.C.F."/>
            <person name="Fonseca A."/>
            <person name="Kumar A.A."/>
            <person name="Salojaervi J."/>
            <person name="Overmyer K."/>
            <person name="Hauser P.M."/>
            <person name="Pagni M."/>
        </authorList>
    </citation>
    <scope>NUCLEOTIDE SEQUENCE [LARGE SCALE GENOMIC DNA]</scope>
    <source>
        <strain evidence="2">PYCC 5710 / ATCC 11124 / CBS 356.35 / IMI 108563 / JCM 9778 / NBRC 8474</strain>
    </source>
</reference>
<evidence type="ECO:0000313" key="2">
    <source>
        <dbReference type="Proteomes" id="UP000013776"/>
    </source>
</evidence>
<dbReference type="VEuPathDB" id="FungiDB:TAPDE_000196"/>
<protein>
    <submittedName>
        <fullName evidence="1">Uncharacterized protein</fullName>
    </submittedName>
</protein>
<dbReference type="AlphaFoldDB" id="R4XBF1"/>
<gene>
    <name evidence="1" type="ORF">TAPDE_000196</name>
</gene>